<organism evidence="2 3">
    <name type="scientific">Arenicella chitinivorans</name>
    <dbReference type="NCBI Taxonomy" id="1329800"/>
    <lineage>
        <taxon>Bacteria</taxon>
        <taxon>Pseudomonadati</taxon>
        <taxon>Pseudomonadota</taxon>
        <taxon>Gammaproteobacteria</taxon>
        <taxon>Arenicellales</taxon>
        <taxon>Arenicellaceae</taxon>
        <taxon>Arenicella</taxon>
    </lineage>
</organism>
<evidence type="ECO:0000256" key="1">
    <source>
        <dbReference type="SAM" id="MobiDB-lite"/>
    </source>
</evidence>
<proteinExistence type="predicted"/>
<evidence type="ECO:0000313" key="3">
    <source>
        <dbReference type="Proteomes" id="UP000614811"/>
    </source>
</evidence>
<protein>
    <submittedName>
        <fullName evidence="2">Uncharacterized protein</fullName>
    </submittedName>
</protein>
<reference evidence="2" key="2">
    <citation type="submission" date="2020-09" db="EMBL/GenBank/DDBJ databases">
        <authorList>
            <person name="Sun Q."/>
            <person name="Kim S."/>
        </authorList>
    </citation>
    <scope>NUCLEOTIDE SEQUENCE</scope>
    <source>
        <strain evidence="2">KCTC 12711</strain>
    </source>
</reference>
<gene>
    <name evidence="2" type="ORF">GCM10008090_09270</name>
</gene>
<feature type="compositionally biased region" description="Polar residues" evidence="1">
    <location>
        <begin position="110"/>
        <end position="120"/>
    </location>
</feature>
<reference evidence="2" key="1">
    <citation type="journal article" date="2014" name="Int. J. Syst. Evol. Microbiol.">
        <title>Complete genome sequence of Corynebacterium casei LMG S-19264T (=DSM 44701T), isolated from a smear-ripened cheese.</title>
        <authorList>
            <consortium name="US DOE Joint Genome Institute (JGI-PGF)"/>
            <person name="Walter F."/>
            <person name="Albersmeier A."/>
            <person name="Kalinowski J."/>
            <person name="Ruckert C."/>
        </authorList>
    </citation>
    <scope>NUCLEOTIDE SEQUENCE</scope>
    <source>
        <strain evidence="2">KCTC 12711</strain>
    </source>
</reference>
<keyword evidence="3" id="KW-1185">Reference proteome</keyword>
<evidence type="ECO:0000313" key="2">
    <source>
        <dbReference type="EMBL" id="GHA02139.1"/>
    </source>
</evidence>
<comment type="caution">
    <text evidence="2">The sequence shown here is derived from an EMBL/GenBank/DDBJ whole genome shotgun (WGS) entry which is preliminary data.</text>
</comment>
<accession>A0A918VJX7</accession>
<feature type="region of interest" description="Disordered" evidence="1">
    <location>
        <begin position="80"/>
        <end position="120"/>
    </location>
</feature>
<dbReference type="AlphaFoldDB" id="A0A918VJX7"/>
<dbReference type="EMBL" id="BMXA01000001">
    <property type="protein sequence ID" value="GHA02139.1"/>
    <property type="molecule type" value="Genomic_DNA"/>
</dbReference>
<sequence length="120" mass="13375">MEKLEQLDQVSASVLPAKVLVLLSKYAQTMRKHTGLVIKISSMNVFKHVHNTHKLTQHPEVIKLHKALLAEVNRHIAAGTMHTVGEREARTNVPAKQTYTPVSPNPHASGENSMSLRVDR</sequence>
<name>A0A918VJX7_9GAMM</name>
<dbReference type="RefSeq" id="WP_189398818.1">
    <property type="nucleotide sequence ID" value="NZ_BMXA01000001.1"/>
</dbReference>
<dbReference type="Proteomes" id="UP000614811">
    <property type="component" value="Unassembled WGS sequence"/>
</dbReference>